<accession>A0A158IY95</accession>
<dbReference type="RefSeq" id="WP_062091081.1">
    <property type="nucleotide sequence ID" value="NZ_FCOK02000065.1"/>
</dbReference>
<evidence type="ECO:0000313" key="2">
    <source>
        <dbReference type="Proteomes" id="UP000054683"/>
    </source>
</evidence>
<protein>
    <submittedName>
        <fullName evidence="1">Uncharacterized protein</fullName>
    </submittedName>
</protein>
<gene>
    <name evidence="1" type="ORF">AWB69_06850</name>
</gene>
<reference evidence="1 2" key="1">
    <citation type="submission" date="2016-01" db="EMBL/GenBank/DDBJ databases">
        <authorList>
            <person name="Oliw E.H."/>
        </authorList>
    </citation>
    <scope>NUCLEOTIDE SEQUENCE [LARGE SCALE GENOMIC DNA]</scope>
    <source>
        <strain evidence="1">LMG 27134</strain>
    </source>
</reference>
<proteinExistence type="predicted"/>
<dbReference type="AlphaFoldDB" id="A0A158IY95"/>
<organism evidence="1 2">
    <name type="scientific">Caballeronia udeis</name>
    <dbReference type="NCBI Taxonomy" id="1232866"/>
    <lineage>
        <taxon>Bacteria</taxon>
        <taxon>Pseudomonadati</taxon>
        <taxon>Pseudomonadota</taxon>
        <taxon>Betaproteobacteria</taxon>
        <taxon>Burkholderiales</taxon>
        <taxon>Burkholderiaceae</taxon>
        <taxon>Caballeronia</taxon>
    </lineage>
</organism>
<sequence>MPTTKMCLPSRRQAIEAFLSVYLEDAPQFLSTLEQQFLAALAKAMHALATPRLEVVLLVSNCRIREGAMATYYRAQRDGDFEKTLGDAIASWLKLAVAREEAVGEPRVSAVPKPSHATVAVNFVVDLF</sequence>
<dbReference type="EMBL" id="FCOK02000065">
    <property type="protein sequence ID" value="SAL61568.1"/>
    <property type="molecule type" value="Genomic_DNA"/>
</dbReference>
<evidence type="ECO:0000313" key="1">
    <source>
        <dbReference type="EMBL" id="SAL61568.1"/>
    </source>
</evidence>
<name>A0A158IY95_9BURK</name>
<dbReference type="Proteomes" id="UP000054683">
    <property type="component" value="Unassembled WGS sequence"/>
</dbReference>